<dbReference type="HAMAP" id="MF_00267">
    <property type="entry name" value="MinC"/>
    <property type="match status" value="1"/>
</dbReference>
<comment type="similarity">
    <text evidence="1 6">Belongs to the MinC family.</text>
</comment>
<comment type="subunit">
    <text evidence="6">Interacts with MinD and FtsZ.</text>
</comment>
<dbReference type="PANTHER" id="PTHR34108">
    <property type="entry name" value="SEPTUM SITE-DETERMINING PROTEIN MINC"/>
    <property type="match status" value="1"/>
</dbReference>
<evidence type="ECO:0000313" key="9">
    <source>
        <dbReference type="EMBL" id="MBQ0935944.1"/>
    </source>
</evidence>
<dbReference type="RefSeq" id="WP_210809262.1">
    <property type="nucleotide sequence ID" value="NZ_JAGQDG010000004.1"/>
</dbReference>
<evidence type="ECO:0000259" key="8">
    <source>
        <dbReference type="Pfam" id="PF05209"/>
    </source>
</evidence>
<proteinExistence type="inferred from homology"/>
<evidence type="ECO:0000256" key="6">
    <source>
        <dbReference type="HAMAP-Rule" id="MF_00267"/>
    </source>
</evidence>
<evidence type="ECO:0000256" key="5">
    <source>
        <dbReference type="ARBA" id="ARBA00025606"/>
    </source>
</evidence>
<feature type="domain" description="Septum formation inhibitor MinC C-terminal" evidence="7">
    <location>
        <begin position="168"/>
        <end position="269"/>
    </location>
</feature>
<dbReference type="Pfam" id="PF03775">
    <property type="entry name" value="MinC_C"/>
    <property type="match status" value="1"/>
</dbReference>
<dbReference type="Gene3D" id="3.30.70.260">
    <property type="match status" value="1"/>
</dbReference>
<name>A0ABS5DXZ1_9BURK</name>
<evidence type="ECO:0000256" key="2">
    <source>
        <dbReference type="ARBA" id="ARBA00022618"/>
    </source>
</evidence>
<keyword evidence="3 6" id="KW-0717">Septation</keyword>
<protein>
    <recommendedName>
        <fullName evidence="6">Probable septum site-determining protein MinC</fullName>
    </recommendedName>
</protein>
<reference evidence="9 10" key="1">
    <citation type="submission" date="2021-04" db="EMBL/GenBank/DDBJ databases">
        <title>The genome sequence of type strain Ideonella paludis KCTC 32238.</title>
        <authorList>
            <person name="Liu Y."/>
        </authorList>
    </citation>
    <scope>NUCLEOTIDE SEQUENCE [LARGE SCALE GENOMIC DNA]</scope>
    <source>
        <strain evidence="9 10">KCTC 32238</strain>
    </source>
</reference>
<dbReference type="InterPro" id="IPR036145">
    <property type="entry name" value="MinC_C_sf"/>
</dbReference>
<evidence type="ECO:0000256" key="1">
    <source>
        <dbReference type="ARBA" id="ARBA00006291"/>
    </source>
</evidence>
<comment type="caution">
    <text evidence="9">The sequence shown here is derived from an EMBL/GenBank/DDBJ whole genome shotgun (WGS) entry which is preliminary data.</text>
</comment>
<evidence type="ECO:0000259" key="7">
    <source>
        <dbReference type="Pfam" id="PF03775"/>
    </source>
</evidence>
<keyword evidence="2 6" id="KW-0132">Cell division</keyword>
<organism evidence="9 10">
    <name type="scientific">Ideonella paludis</name>
    <dbReference type="NCBI Taxonomy" id="1233411"/>
    <lineage>
        <taxon>Bacteria</taxon>
        <taxon>Pseudomonadati</taxon>
        <taxon>Pseudomonadota</taxon>
        <taxon>Betaproteobacteria</taxon>
        <taxon>Burkholderiales</taxon>
        <taxon>Sphaerotilaceae</taxon>
        <taxon>Ideonella</taxon>
    </lineage>
</organism>
<dbReference type="Pfam" id="PF05209">
    <property type="entry name" value="MinC_N"/>
    <property type="match status" value="1"/>
</dbReference>
<keyword evidence="10" id="KW-1185">Reference proteome</keyword>
<dbReference type="InterPro" id="IPR005526">
    <property type="entry name" value="Septum_form_inhib_MinC_C"/>
</dbReference>
<dbReference type="SUPFAM" id="SSF63848">
    <property type="entry name" value="Cell-division inhibitor MinC, C-terminal domain"/>
    <property type="match status" value="1"/>
</dbReference>
<evidence type="ECO:0000256" key="4">
    <source>
        <dbReference type="ARBA" id="ARBA00023306"/>
    </source>
</evidence>
<sequence>MALHSKAHATALFDLKSATLSVLALLLKTTDLDALAEALDARYGATPGLFEHEPVCVDLAAVRDDSVPLDAIALVALLRRYGFNPMSARGGSPEQMAAALQAGLAEAPEVGGPRSEPAAPSEVQVQAEFADTVPPDLFDAADAQLAAAAAEAPSAEPAAAAPASTTLIIDKPLRSGQQVYARGGDLIVLAVVSYGAEVIADGNIHVYAPLRGRALAGARGNTEARIFAACMEPQLVSIGGVWRTFESGLPAEVAGKPAQVKLDGEKILFEPLKF</sequence>
<evidence type="ECO:0000256" key="3">
    <source>
        <dbReference type="ARBA" id="ARBA00023210"/>
    </source>
</evidence>
<dbReference type="InterPro" id="IPR016098">
    <property type="entry name" value="CAP/MinC_C"/>
</dbReference>
<dbReference type="InterPro" id="IPR013033">
    <property type="entry name" value="MinC"/>
</dbReference>
<keyword evidence="4 6" id="KW-0131">Cell cycle</keyword>
<dbReference type="Proteomes" id="UP000672097">
    <property type="component" value="Unassembled WGS sequence"/>
</dbReference>
<feature type="domain" description="Septum formation inhibitor MinC N-terminal" evidence="8">
    <location>
        <begin position="13"/>
        <end position="85"/>
    </location>
</feature>
<dbReference type="NCBIfam" id="TIGR01222">
    <property type="entry name" value="minC"/>
    <property type="match status" value="1"/>
</dbReference>
<dbReference type="EMBL" id="JAGQDG010000004">
    <property type="protein sequence ID" value="MBQ0935944.1"/>
    <property type="molecule type" value="Genomic_DNA"/>
</dbReference>
<evidence type="ECO:0000313" key="10">
    <source>
        <dbReference type="Proteomes" id="UP000672097"/>
    </source>
</evidence>
<comment type="function">
    <text evidence="5 6">Cell division inhibitor that blocks the formation of polar Z ring septums. Rapidly oscillates between the poles of the cell to destabilize FtsZ filaments that have formed before they mature into polar Z rings. Prevents FtsZ polymerization.</text>
</comment>
<gene>
    <name evidence="6 9" type="primary">minC</name>
    <name evidence="9" type="ORF">KAK11_11455</name>
</gene>
<dbReference type="Gene3D" id="2.160.20.70">
    <property type="match status" value="1"/>
</dbReference>
<dbReference type="PANTHER" id="PTHR34108:SF1">
    <property type="entry name" value="SEPTUM SITE-DETERMINING PROTEIN MINC"/>
    <property type="match status" value="1"/>
</dbReference>
<dbReference type="InterPro" id="IPR007874">
    <property type="entry name" value="MinC_N"/>
</dbReference>
<accession>A0ABS5DXZ1</accession>